<protein>
    <submittedName>
        <fullName evidence="2">Uncharacterized protein</fullName>
    </submittedName>
</protein>
<gene>
    <name evidence="2" type="ORF">LCGC14_0739950</name>
</gene>
<sequence>MSTWKTYIVTMIRSEVMEIEIKARNLGEAETKALNKSDEAEPHFWGEPEIESINEKIS</sequence>
<evidence type="ECO:0000256" key="1">
    <source>
        <dbReference type="SAM" id="MobiDB-lite"/>
    </source>
</evidence>
<dbReference type="EMBL" id="LAZR01001743">
    <property type="protein sequence ID" value="KKN39799.1"/>
    <property type="molecule type" value="Genomic_DNA"/>
</dbReference>
<comment type="caution">
    <text evidence="2">The sequence shown here is derived from an EMBL/GenBank/DDBJ whole genome shotgun (WGS) entry which is preliminary data.</text>
</comment>
<reference evidence="2" key="1">
    <citation type="journal article" date="2015" name="Nature">
        <title>Complex archaea that bridge the gap between prokaryotes and eukaryotes.</title>
        <authorList>
            <person name="Spang A."/>
            <person name="Saw J.H."/>
            <person name="Jorgensen S.L."/>
            <person name="Zaremba-Niedzwiedzka K."/>
            <person name="Martijn J."/>
            <person name="Lind A.E."/>
            <person name="van Eijk R."/>
            <person name="Schleper C."/>
            <person name="Guy L."/>
            <person name="Ettema T.J."/>
        </authorList>
    </citation>
    <scope>NUCLEOTIDE SEQUENCE</scope>
</reference>
<name>A0A0F9QBD6_9ZZZZ</name>
<feature type="region of interest" description="Disordered" evidence="1">
    <location>
        <begin position="33"/>
        <end position="58"/>
    </location>
</feature>
<proteinExistence type="predicted"/>
<feature type="compositionally biased region" description="Basic and acidic residues" evidence="1">
    <location>
        <begin position="33"/>
        <end position="46"/>
    </location>
</feature>
<organism evidence="2">
    <name type="scientific">marine sediment metagenome</name>
    <dbReference type="NCBI Taxonomy" id="412755"/>
    <lineage>
        <taxon>unclassified sequences</taxon>
        <taxon>metagenomes</taxon>
        <taxon>ecological metagenomes</taxon>
    </lineage>
</organism>
<dbReference type="AlphaFoldDB" id="A0A0F9QBD6"/>
<evidence type="ECO:0000313" key="2">
    <source>
        <dbReference type="EMBL" id="KKN39799.1"/>
    </source>
</evidence>
<accession>A0A0F9QBD6</accession>